<dbReference type="Pfam" id="PF03101">
    <property type="entry name" value="FAR1"/>
    <property type="match status" value="1"/>
</dbReference>
<organism evidence="3 4">
    <name type="scientific">Heracleum sosnowskyi</name>
    <dbReference type="NCBI Taxonomy" id="360622"/>
    <lineage>
        <taxon>Eukaryota</taxon>
        <taxon>Viridiplantae</taxon>
        <taxon>Streptophyta</taxon>
        <taxon>Embryophyta</taxon>
        <taxon>Tracheophyta</taxon>
        <taxon>Spermatophyta</taxon>
        <taxon>Magnoliopsida</taxon>
        <taxon>eudicotyledons</taxon>
        <taxon>Gunneridae</taxon>
        <taxon>Pentapetalae</taxon>
        <taxon>asterids</taxon>
        <taxon>campanulids</taxon>
        <taxon>Apiales</taxon>
        <taxon>Apiaceae</taxon>
        <taxon>Apioideae</taxon>
        <taxon>apioid superclade</taxon>
        <taxon>Tordylieae</taxon>
        <taxon>Tordyliinae</taxon>
        <taxon>Heracleum</taxon>
    </lineage>
</organism>
<evidence type="ECO:0000313" key="4">
    <source>
        <dbReference type="Proteomes" id="UP001237642"/>
    </source>
</evidence>
<proteinExistence type="predicted"/>
<reference evidence="3" key="2">
    <citation type="submission" date="2023-05" db="EMBL/GenBank/DDBJ databases">
        <authorList>
            <person name="Schelkunov M.I."/>
        </authorList>
    </citation>
    <scope>NUCLEOTIDE SEQUENCE</scope>
    <source>
        <strain evidence="3">Hsosn_3</strain>
        <tissue evidence="3">Leaf</tissue>
    </source>
</reference>
<keyword evidence="4" id="KW-1185">Reference proteome</keyword>
<feature type="region of interest" description="Disordered" evidence="1">
    <location>
        <begin position="27"/>
        <end position="48"/>
    </location>
</feature>
<evidence type="ECO:0000313" key="3">
    <source>
        <dbReference type="EMBL" id="KAK1358887.1"/>
    </source>
</evidence>
<evidence type="ECO:0000259" key="2">
    <source>
        <dbReference type="Pfam" id="PF03101"/>
    </source>
</evidence>
<dbReference type="AlphaFoldDB" id="A0AAD8H3E4"/>
<dbReference type="EMBL" id="JAUIZM010000010">
    <property type="protein sequence ID" value="KAK1358887.1"/>
    <property type="molecule type" value="Genomic_DNA"/>
</dbReference>
<accession>A0AAD8H3E4</accession>
<protein>
    <recommendedName>
        <fullName evidence="2">FAR1 domain-containing protein</fullName>
    </recommendedName>
</protein>
<gene>
    <name evidence="3" type="ORF">POM88_043361</name>
</gene>
<dbReference type="Proteomes" id="UP001237642">
    <property type="component" value="Unassembled WGS sequence"/>
</dbReference>
<name>A0AAD8H3E4_9APIA</name>
<dbReference type="PANTHER" id="PTHR46328">
    <property type="entry name" value="FAR-RED IMPAIRED RESPONSIVE (FAR1) FAMILY PROTEIN-RELATED"/>
    <property type="match status" value="1"/>
</dbReference>
<feature type="domain" description="FAR1" evidence="2">
    <location>
        <begin position="5"/>
        <end position="96"/>
    </location>
</feature>
<dbReference type="PANTHER" id="PTHR46328:SF30">
    <property type="entry name" value="OS04G0641500 PROTEIN"/>
    <property type="match status" value="1"/>
</dbReference>
<comment type="caution">
    <text evidence="3">The sequence shown here is derived from an EMBL/GenBank/DDBJ whole genome shotgun (WGS) entry which is preliminary data.</text>
</comment>
<reference evidence="3" key="1">
    <citation type="submission" date="2023-02" db="EMBL/GenBank/DDBJ databases">
        <title>Genome of toxic invasive species Heracleum sosnowskyi carries increased number of genes despite the absence of recent whole-genome duplications.</title>
        <authorList>
            <person name="Schelkunov M."/>
            <person name="Shtratnikova V."/>
            <person name="Makarenko M."/>
            <person name="Klepikova A."/>
            <person name="Omelchenko D."/>
            <person name="Novikova G."/>
            <person name="Obukhova E."/>
            <person name="Bogdanov V."/>
            <person name="Penin A."/>
            <person name="Logacheva M."/>
        </authorList>
    </citation>
    <scope>NUCLEOTIDE SEQUENCE</scope>
    <source>
        <strain evidence="3">Hsosn_3</strain>
        <tissue evidence="3">Leaf</tissue>
    </source>
</reference>
<sequence>MDSCSVRRSTQRSRKGVVVSKFFVCSKAGSRESTSSSREDDASESSRIFDKNVEPVKRRRTVSGKCDCSAKLALKFVGSESYNVSSFIDKHNHPFATDLQQILRSNFFVVIGL</sequence>
<dbReference type="InterPro" id="IPR004330">
    <property type="entry name" value="FAR1_DNA_bnd_dom"/>
</dbReference>
<evidence type="ECO:0000256" key="1">
    <source>
        <dbReference type="SAM" id="MobiDB-lite"/>
    </source>
</evidence>